<dbReference type="PANTHER" id="PTHR48090:SF6">
    <property type="entry name" value="SLR5056 PROTEIN"/>
    <property type="match status" value="1"/>
</dbReference>
<proteinExistence type="predicted"/>
<accession>A0AAE7TLE2</accession>
<name>A0AAE7TLE2_9BRAD</name>
<dbReference type="Pfam" id="PF13641">
    <property type="entry name" value="Glyco_tranf_2_3"/>
    <property type="match status" value="1"/>
</dbReference>
<reference evidence="2 3" key="1">
    <citation type="submission" date="2018-06" db="EMBL/GenBank/DDBJ databases">
        <title>Comparative genomics of Bradyrhizobium nodulating Arachidis hypogaea.</title>
        <authorList>
            <person name="Li Y."/>
        </authorList>
    </citation>
    <scope>NUCLEOTIDE SEQUENCE [LARGE SCALE GENOMIC DNA]</scope>
    <source>
        <strain evidence="2 3">CCBAU 051107</strain>
    </source>
</reference>
<feature type="transmembrane region" description="Helical" evidence="1">
    <location>
        <begin position="303"/>
        <end position="323"/>
    </location>
</feature>
<dbReference type="InterPro" id="IPR050256">
    <property type="entry name" value="Glycosyltransferase_2"/>
</dbReference>
<protein>
    <submittedName>
        <fullName evidence="2">Glycosyltransferase</fullName>
    </submittedName>
</protein>
<dbReference type="AlphaFoldDB" id="A0AAE7TLE2"/>
<dbReference type="RefSeq" id="WP_092217591.1">
    <property type="nucleotide sequence ID" value="NZ_CP030050.1"/>
</dbReference>
<keyword evidence="1" id="KW-1133">Transmembrane helix</keyword>
<feature type="transmembrane region" description="Helical" evidence="1">
    <location>
        <begin position="361"/>
        <end position="380"/>
    </location>
</feature>
<organism evidence="2 3">
    <name type="scientific">Bradyrhizobium arachidis</name>
    <dbReference type="NCBI Taxonomy" id="858423"/>
    <lineage>
        <taxon>Bacteria</taxon>
        <taxon>Pseudomonadati</taxon>
        <taxon>Pseudomonadota</taxon>
        <taxon>Alphaproteobacteria</taxon>
        <taxon>Hyphomicrobiales</taxon>
        <taxon>Nitrobacteraceae</taxon>
        <taxon>Bradyrhizobium</taxon>
    </lineage>
</organism>
<dbReference type="Proteomes" id="UP000594015">
    <property type="component" value="Chromosome"/>
</dbReference>
<dbReference type="CDD" id="cd06438">
    <property type="entry name" value="EpsO_like"/>
    <property type="match status" value="1"/>
</dbReference>
<keyword evidence="1" id="KW-0472">Membrane</keyword>
<evidence type="ECO:0000256" key="1">
    <source>
        <dbReference type="SAM" id="Phobius"/>
    </source>
</evidence>
<dbReference type="SUPFAM" id="SSF53448">
    <property type="entry name" value="Nucleotide-diphospho-sugar transferases"/>
    <property type="match status" value="1"/>
</dbReference>
<keyword evidence="1" id="KW-0812">Transmembrane</keyword>
<dbReference type="EMBL" id="CP030050">
    <property type="protein sequence ID" value="QOZ73297.1"/>
    <property type="molecule type" value="Genomic_DNA"/>
</dbReference>
<dbReference type="Gene3D" id="3.90.550.10">
    <property type="entry name" value="Spore Coat Polysaccharide Biosynthesis Protein SpsA, Chain A"/>
    <property type="match status" value="1"/>
</dbReference>
<dbReference type="PANTHER" id="PTHR48090">
    <property type="entry name" value="UNDECAPRENYL-PHOSPHATE 4-DEOXY-4-FORMAMIDO-L-ARABINOSE TRANSFERASE-RELATED"/>
    <property type="match status" value="1"/>
</dbReference>
<gene>
    <name evidence="2" type="ORF">WN72_11830</name>
</gene>
<evidence type="ECO:0000313" key="2">
    <source>
        <dbReference type="EMBL" id="QOZ73297.1"/>
    </source>
</evidence>
<evidence type="ECO:0000313" key="3">
    <source>
        <dbReference type="Proteomes" id="UP000594015"/>
    </source>
</evidence>
<dbReference type="InterPro" id="IPR029044">
    <property type="entry name" value="Nucleotide-diphossugar_trans"/>
</dbReference>
<feature type="transmembrane region" description="Helical" evidence="1">
    <location>
        <begin position="330"/>
        <end position="349"/>
    </location>
</feature>
<sequence length="394" mass="42933">MSVLIVCASFAIAVAVAVPILVFAVQIFVAARTGHVPPQDVRRPGFAVIVPAHDEEQGIAPTLQSIRRELTGSDRLVVVADNCSDRTADVAAAAGAEVTSRNDPMHRGKGFALDHGLQFLTRTGAPEVVIIVDADCQVAEGALARIAALAASTGRPVQAAYLMAPTRSGDLSPIRNLAWFTKNYVRPLGWLQLGLPTQLTGSGMSFPTHLLGSVSLATDELVEDLTLGLKLALRGRAPLFCPEAVVTSQFPEDVRAEKSQRTRWEHGYLHSIVTHAPRLFGEAIKRRDLNLLGLVLDLIVPPLSLLIVLTLASLFQGALVFFWTDTAAPFAVSFVSTVVFVLAVMVLWSRFGRDFCSLEDLLKVPIYVLAKIPLYLKFILNRQRVWVRTDRDSR</sequence>
<dbReference type="KEGG" id="barh:WN72_11830"/>